<keyword evidence="3" id="KW-1185">Reference proteome</keyword>
<dbReference type="InterPro" id="IPR025388">
    <property type="entry name" value="Alginate_export_dom"/>
</dbReference>
<evidence type="ECO:0000313" key="3">
    <source>
        <dbReference type="Proteomes" id="UP000286954"/>
    </source>
</evidence>
<dbReference type="Gene3D" id="2.40.160.100">
    <property type="match status" value="1"/>
</dbReference>
<feature type="domain" description="Alginate export" evidence="1">
    <location>
        <begin position="56"/>
        <end position="424"/>
    </location>
</feature>
<dbReference type="Pfam" id="PF13372">
    <property type="entry name" value="Alginate_exp"/>
    <property type="match status" value="1"/>
</dbReference>
<gene>
    <name evidence="2" type="ORF">X907_1471</name>
</gene>
<dbReference type="AlphaFoldDB" id="A0A3T0E9J7"/>
<dbReference type="KEGG" id="gak:X907_1471"/>
<dbReference type="EMBL" id="CP018911">
    <property type="protein sequence ID" value="AZU04004.1"/>
    <property type="molecule type" value="Genomic_DNA"/>
</dbReference>
<accession>A0A3T0E9J7</accession>
<dbReference type="Proteomes" id="UP000286954">
    <property type="component" value="Chromosome"/>
</dbReference>
<evidence type="ECO:0000259" key="1">
    <source>
        <dbReference type="Pfam" id="PF13372"/>
    </source>
</evidence>
<organism evidence="2 3">
    <name type="scientific">Glycocaulis alkaliphilus</name>
    <dbReference type="NCBI Taxonomy" id="1434191"/>
    <lineage>
        <taxon>Bacteria</taxon>
        <taxon>Pseudomonadati</taxon>
        <taxon>Pseudomonadota</taxon>
        <taxon>Alphaproteobacteria</taxon>
        <taxon>Maricaulales</taxon>
        <taxon>Maricaulaceae</taxon>
        <taxon>Glycocaulis</taxon>
    </lineage>
</organism>
<protein>
    <recommendedName>
        <fullName evidence="1">Alginate export domain-containing protein</fullName>
    </recommendedName>
</protein>
<dbReference type="InterPro" id="IPR053728">
    <property type="entry name" value="Alginate_Permeability_Chnl"/>
</dbReference>
<evidence type="ECO:0000313" key="2">
    <source>
        <dbReference type="EMBL" id="AZU04004.1"/>
    </source>
</evidence>
<name>A0A3T0E9J7_9PROT</name>
<sequence length="441" mass="48232">MTGRADVIMISGRGLFAAVAIWLSGAAAHPQPPQPSVELEFSGFARVRAETLGAHYRAGMNGSDQLLSTQLFLRGEARLESVTLVGELIDARGYLQDDGSVISSSAYNAADIFQLYAEAQVSSQLTAKIGRFTMPLGSGRLSDASSFSNMPANFEGVRLQLDIDENWRAIGFFTAPVIRDPADRQALADNRMGLDYADWHTRFYGAHLSRNGLPHGLRAEAYVFALDENGGARLVTPGVRLRRPPQEGQYDFDAELMLQTGHTIIGATRRDVSAAAFQANTGYTFERENPVRLSAHLSYASGDRQRSADWNRFDPLFGGRGSDYGHTGLFGPIARENLISYGARAEWSNGPVRARLVAHDVHLASRTDSWERARLRDGSGNSGRHIGQVIDTRIQWDAVPERLTVEWGAAALIKGDFARHAPGAPDTGNSLYSYLSLSTRF</sequence>
<proteinExistence type="predicted"/>
<reference evidence="2 3" key="1">
    <citation type="submission" date="2016-12" db="EMBL/GenBank/DDBJ databases">
        <title>The genome of dimorphic prosthecate Glycocaulis alkaliphilus 6b-8t, isolated from crude oil dictates its adaptability in petroleum environments.</title>
        <authorList>
            <person name="Wu X.-L."/>
            <person name="Geng S."/>
        </authorList>
    </citation>
    <scope>NUCLEOTIDE SEQUENCE [LARGE SCALE GENOMIC DNA]</scope>
    <source>
        <strain evidence="2 3">6B-8</strain>
    </source>
</reference>